<dbReference type="InterPro" id="IPR001647">
    <property type="entry name" value="HTH_TetR"/>
</dbReference>
<evidence type="ECO:0000313" key="7">
    <source>
        <dbReference type="Proteomes" id="UP000776164"/>
    </source>
</evidence>
<dbReference type="EMBL" id="JAFBBU010000001">
    <property type="protein sequence ID" value="MBM7470958.1"/>
    <property type="molecule type" value="Genomic_DNA"/>
</dbReference>
<evidence type="ECO:0000259" key="5">
    <source>
        <dbReference type="PROSITE" id="PS50977"/>
    </source>
</evidence>
<dbReference type="PANTHER" id="PTHR30055:SF220">
    <property type="entry name" value="TETR-FAMILY REGULATORY PROTEIN"/>
    <property type="match status" value="1"/>
</dbReference>
<keyword evidence="2 4" id="KW-0238">DNA-binding</keyword>
<evidence type="ECO:0000256" key="1">
    <source>
        <dbReference type="ARBA" id="ARBA00023015"/>
    </source>
</evidence>
<gene>
    <name evidence="6" type="ORF">JOE66_000592</name>
</gene>
<feature type="DNA-binding region" description="H-T-H motif" evidence="4">
    <location>
        <begin position="24"/>
        <end position="43"/>
    </location>
</feature>
<dbReference type="RefSeq" id="WP_205106635.1">
    <property type="nucleotide sequence ID" value="NZ_BAAAHT010000017.1"/>
</dbReference>
<dbReference type="InterPro" id="IPR036271">
    <property type="entry name" value="Tet_transcr_reg_TetR-rel_C_sf"/>
</dbReference>
<dbReference type="SUPFAM" id="SSF48498">
    <property type="entry name" value="Tetracyclin repressor-like, C-terminal domain"/>
    <property type="match status" value="1"/>
</dbReference>
<dbReference type="Pfam" id="PF13305">
    <property type="entry name" value="TetR_C_33"/>
    <property type="match status" value="1"/>
</dbReference>
<dbReference type="SUPFAM" id="SSF46689">
    <property type="entry name" value="Homeodomain-like"/>
    <property type="match status" value="1"/>
</dbReference>
<dbReference type="InterPro" id="IPR025996">
    <property type="entry name" value="MT1864/Rv1816-like_C"/>
</dbReference>
<protein>
    <submittedName>
        <fullName evidence="6">AcrR family transcriptional regulator</fullName>
    </submittedName>
</protein>
<comment type="caution">
    <text evidence="6">The sequence shown here is derived from an EMBL/GenBank/DDBJ whole genome shotgun (WGS) entry which is preliminary data.</text>
</comment>
<evidence type="ECO:0000256" key="4">
    <source>
        <dbReference type="PROSITE-ProRule" id="PRU00335"/>
    </source>
</evidence>
<dbReference type="Pfam" id="PF00440">
    <property type="entry name" value="TetR_N"/>
    <property type="match status" value="1"/>
</dbReference>
<feature type="domain" description="HTH tetR-type" evidence="5">
    <location>
        <begin position="1"/>
        <end position="61"/>
    </location>
</feature>
<dbReference type="InterPro" id="IPR009057">
    <property type="entry name" value="Homeodomain-like_sf"/>
</dbReference>
<dbReference type="Gene3D" id="1.10.10.60">
    <property type="entry name" value="Homeodomain-like"/>
    <property type="match status" value="1"/>
</dbReference>
<evidence type="ECO:0000256" key="3">
    <source>
        <dbReference type="ARBA" id="ARBA00023163"/>
    </source>
</evidence>
<name>A0ABS2L1M5_9MICO</name>
<keyword evidence="3" id="KW-0804">Transcription</keyword>
<evidence type="ECO:0000313" key="6">
    <source>
        <dbReference type="EMBL" id="MBM7470958.1"/>
    </source>
</evidence>
<evidence type="ECO:0000256" key="2">
    <source>
        <dbReference type="ARBA" id="ARBA00023125"/>
    </source>
</evidence>
<dbReference type="InterPro" id="IPR050109">
    <property type="entry name" value="HTH-type_TetR-like_transc_reg"/>
</dbReference>
<organism evidence="6 7">
    <name type="scientific">Subtercola frigoramans</name>
    <dbReference type="NCBI Taxonomy" id="120298"/>
    <lineage>
        <taxon>Bacteria</taxon>
        <taxon>Bacillati</taxon>
        <taxon>Actinomycetota</taxon>
        <taxon>Actinomycetes</taxon>
        <taxon>Micrococcales</taxon>
        <taxon>Microbacteriaceae</taxon>
        <taxon>Subtercola</taxon>
    </lineage>
</organism>
<keyword evidence="1" id="KW-0805">Transcription regulation</keyword>
<dbReference type="PROSITE" id="PS50977">
    <property type="entry name" value="HTH_TETR_2"/>
    <property type="match status" value="1"/>
</dbReference>
<accession>A0ABS2L1M5</accession>
<reference evidence="6 7" key="1">
    <citation type="submission" date="2021-01" db="EMBL/GenBank/DDBJ databases">
        <title>Sequencing the genomes of 1000 actinobacteria strains.</title>
        <authorList>
            <person name="Klenk H.-P."/>
        </authorList>
    </citation>
    <scope>NUCLEOTIDE SEQUENCE [LARGE SCALE GENOMIC DNA]</scope>
    <source>
        <strain evidence="6 7">DSM 13057</strain>
    </source>
</reference>
<keyword evidence="7" id="KW-1185">Reference proteome</keyword>
<dbReference type="Gene3D" id="1.10.357.10">
    <property type="entry name" value="Tetracycline Repressor, domain 2"/>
    <property type="match status" value="1"/>
</dbReference>
<dbReference type="PANTHER" id="PTHR30055">
    <property type="entry name" value="HTH-TYPE TRANSCRIPTIONAL REGULATOR RUTR"/>
    <property type="match status" value="1"/>
</dbReference>
<sequence>MTTRAVIVAATAELLARSSDGDVSTRAVCEAARVQQPVIYRLFGDKEGLLAATIDSVWDQYLGLKRAAEQSEDPLDDLRAGWDSHTSFALANPNAYRLLYGSTAVHRASSAAEAMRLLRAVLDRLAAQGRLLIDPEAASRLMMAANTGVALALVLNPALYPDPLLSGLMRDSVIASVVTNSRRAPEPAEAERVAAITLRNALPRSSGTLFTSAEAPLLDEWLERIQTKK</sequence>
<dbReference type="Proteomes" id="UP000776164">
    <property type="component" value="Unassembled WGS sequence"/>
</dbReference>
<proteinExistence type="predicted"/>